<dbReference type="InterPro" id="IPR015422">
    <property type="entry name" value="PyrdxlP-dep_Trfase_small"/>
</dbReference>
<dbReference type="Proteomes" id="UP001295684">
    <property type="component" value="Unassembled WGS sequence"/>
</dbReference>
<dbReference type="PANTHER" id="PTHR42735">
    <property type="match status" value="1"/>
</dbReference>
<dbReference type="GO" id="GO:0030149">
    <property type="term" value="P:sphingolipid catabolic process"/>
    <property type="evidence" value="ECO:0007669"/>
    <property type="project" value="TreeGrafter"/>
</dbReference>
<evidence type="ECO:0000256" key="5">
    <source>
        <dbReference type="ARBA" id="ARBA00038965"/>
    </source>
</evidence>
<sequence length="554" mass="63202">MEAMLEFLHIEAICTELELIWIKIQNDTDIIFENLNHFEILMLIIIGYFVYLLLMYTINSPTYQRICDFLLCRTLRKVTMAPTEEGKQEAEEYWGNKTVCKVKNVYSELPMEPLQDKEFKRIVDELSKDNDLILGTQNFGKNKYKSSKEMHSEVEKLSNRANGIFFKSNPMHYDLFEGNCQMEAEVIKMCANIYKGDVETCGVLDCSEADCIRNALLSYRAWSKDYKGITIPNVIAPQTFDPSLNRAGELLDVEIRRIPVDNNAKMSPKDIAYYVDENTIAIFLSNPDGAFGVFDSIKSIAEYCYRQGMGCHVDCSHSSFLLGFDGVNFGKEDQGNFETKGVTSIGVSLNKYGLGSPGTSCLLYKTRILRKSQYYAHYNWNGGMYTSPNLSGSRYGSAIAATWVKMLGTGKNIYTKKANDIIDSTLKLRADLKERSGHLDILTEETLSVLAFKLKNGDSYNLADFLRNKGFNVVNTINPQAISLTVTEVNNEMLPDLKKFIDEYIKNYLGKNAKYEGEGIQKFYENRDTLLNYIHTKFDLPDLMKNTREEIRLQ</sequence>
<evidence type="ECO:0000256" key="7">
    <source>
        <dbReference type="PIRSR" id="PIRSR602129-50"/>
    </source>
</evidence>
<comment type="similarity">
    <text evidence="4">Belongs to the group II decarboxylase family. Sphingosine-1-phosphate lyase subfamily.</text>
</comment>
<evidence type="ECO:0000256" key="2">
    <source>
        <dbReference type="ARBA" id="ARBA00022898"/>
    </source>
</evidence>
<gene>
    <name evidence="10" type="ORF">ECRASSUSDP1_LOCUS2339</name>
</gene>
<dbReference type="Gene3D" id="6.10.140.2150">
    <property type="match status" value="1"/>
</dbReference>
<dbReference type="PANTHER" id="PTHR42735:SF6">
    <property type="entry name" value="SPHINGOSINE-1-PHOSPHATE LYASE 1"/>
    <property type="match status" value="1"/>
</dbReference>
<dbReference type="GO" id="GO:0008117">
    <property type="term" value="F:sphinganine-1-phosphate aldolase activity"/>
    <property type="evidence" value="ECO:0007669"/>
    <property type="project" value="UniProtKB-EC"/>
</dbReference>
<comment type="cofactor">
    <cofactor evidence="1 7 8">
        <name>pyridoxal 5'-phosphate</name>
        <dbReference type="ChEBI" id="CHEBI:597326"/>
    </cofactor>
</comment>
<keyword evidence="3 8" id="KW-0456">Lyase</keyword>
<keyword evidence="9" id="KW-1133">Transmembrane helix</keyword>
<evidence type="ECO:0000256" key="6">
    <source>
        <dbReference type="ARBA" id="ARBA00042568"/>
    </source>
</evidence>
<dbReference type="EMBL" id="CAMPGE010002231">
    <property type="protein sequence ID" value="CAI2361030.1"/>
    <property type="molecule type" value="Genomic_DNA"/>
</dbReference>
<keyword evidence="11" id="KW-1185">Reference proteome</keyword>
<feature type="transmembrane region" description="Helical" evidence="9">
    <location>
        <begin position="40"/>
        <end position="58"/>
    </location>
</feature>
<dbReference type="GO" id="GO:0019752">
    <property type="term" value="P:carboxylic acid metabolic process"/>
    <property type="evidence" value="ECO:0007669"/>
    <property type="project" value="InterPro"/>
</dbReference>
<keyword evidence="9" id="KW-0812">Transmembrane</keyword>
<keyword evidence="2 7" id="KW-0663">Pyridoxal phosphate</keyword>
<evidence type="ECO:0000256" key="3">
    <source>
        <dbReference type="ARBA" id="ARBA00023239"/>
    </source>
</evidence>
<accession>A0AAD1U2U9</accession>
<evidence type="ECO:0000256" key="1">
    <source>
        <dbReference type="ARBA" id="ARBA00001933"/>
    </source>
</evidence>
<dbReference type="Gene3D" id="3.40.640.10">
    <property type="entry name" value="Type I PLP-dependent aspartate aminotransferase-like (Major domain)"/>
    <property type="match status" value="1"/>
</dbReference>
<dbReference type="InterPro" id="IPR050477">
    <property type="entry name" value="GrpII_AminoAcid_Decarb"/>
</dbReference>
<dbReference type="GO" id="GO:0030170">
    <property type="term" value="F:pyridoxal phosphate binding"/>
    <property type="evidence" value="ECO:0007669"/>
    <property type="project" value="InterPro"/>
</dbReference>
<reference evidence="10" key="1">
    <citation type="submission" date="2023-07" db="EMBL/GenBank/DDBJ databases">
        <authorList>
            <consortium name="AG Swart"/>
            <person name="Singh M."/>
            <person name="Singh A."/>
            <person name="Seah K."/>
            <person name="Emmerich C."/>
        </authorList>
    </citation>
    <scope>NUCLEOTIDE SEQUENCE</scope>
    <source>
        <strain evidence="10">DP1</strain>
    </source>
</reference>
<proteinExistence type="inferred from homology"/>
<dbReference type="InterPro" id="IPR015424">
    <property type="entry name" value="PyrdxlP-dep_Trfase"/>
</dbReference>
<keyword evidence="9" id="KW-0472">Membrane</keyword>
<protein>
    <recommendedName>
        <fullName evidence="5">sphinganine-1-phosphate aldolase</fullName>
        <ecNumber evidence="5">4.1.2.27</ecNumber>
    </recommendedName>
    <alternativeName>
        <fullName evidence="6">Sphingosine-1-phosphate aldolase</fullName>
    </alternativeName>
</protein>
<evidence type="ECO:0000256" key="4">
    <source>
        <dbReference type="ARBA" id="ARBA00038302"/>
    </source>
</evidence>
<dbReference type="Pfam" id="PF00282">
    <property type="entry name" value="Pyridoxal_deC"/>
    <property type="match status" value="1"/>
</dbReference>
<organism evidence="10 11">
    <name type="scientific">Euplotes crassus</name>
    <dbReference type="NCBI Taxonomy" id="5936"/>
    <lineage>
        <taxon>Eukaryota</taxon>
        <taxon>Sar</taxon>
        <taxon>Alveolata</taxon>
        <taxon>Ciliophora</taxon>
        <taxon>Intramacronucleata</taxon>
        <taxon>Spirotrichea</taxon>
        <taxon>Hypotrichia</taxon>
        <taxon>Euplotida</taxon>
        <taxon>Euplotidae</taxon>
        <taxon>Moneuplotes</taxon>
    </lineage>
</organism>
<dbReference type="GO" id="GO:0016020">
    <property type="term" value="C:membrane"/>
    <property type="evidence" value="ECO:0007669"/>
    <property type="project" value="GOC"/>
</dbReference>
<dbReference type="SUPFAM" id="SSF53383">
    <property type="entry name" value="PLP-dependent transferases"/>
    <property type="match status" value="1"/>
</dbReference>
<dbReference type="GO" id="GO:0005783">
    <property type="term" value="C:endoplasmic reticulum"/>
    <property type="evidence" value="ECO:0007669"/>
    <property type="project" value="TreeGrafter"/>
</dbReference>
<evidence type="ECO:0000313" key="10">
    <source>
        <dbReference type="EMBL" id="CAI2361030.1"/>
    </source>
</evidence>
<name>A0AAD1U2U9_EUPCR</name>
<comment type="caution">
    <text evidence="10">The sequence shown here is derived from an EMBL/GenBank/DDBJ whole genome shotgun (WGS) entry which is preliminary data.</text>
</comment>
<evidence type="ECO:0000313" key="11">
    <source>
        <dbReference type="Proteomes" id="UP001295684"/>
    </source>
</evidence>
<dbReference type="EC" id="4.1.2.27" evidence="5"/>
<dbReference type="InterPro" id="IPR015421">
    <property type="entry name" value="PyrdxlP-dep_Trfase_major"/>
</dbReference>
<dbReference type="Gene3D" id="3.90.1150.10">
    <property type="entry name" value="Aspartate Aminotransferase, domain 1"/>
    <property type="match status" value="1"/>
</dbReference>
<dbReference type="AlphaFoldDB" id="A0AAD1U2U9"/>
<evidence type="ECO:0000256" key="8">
    <source>
        <dbReference type="RuleBase" id="RU000382"/>
    </source>
</evidence>
<feature type="modified residue" description="N6-(pyridoxal phosphate)lysine" evidence="7">
    <location>
        <position position="351"/>
    </location>
</feature>
<evidence type="ECO:0000256" key="9">
    <source>
        <dbReference type="SAM" id="Phobius"/>
    </source>
</evidence>
<dbReference type="InterPro" id="IPR002129">
    <property type="entry name" value="PyrdxlP-dep_de-COase"/>
</dbReference>